<reference evidence="2" key="1">
    <citation type="submission" date="2022-07" db="EMBL/GenBank/DDBJ databases">
        <authorList>
            <person name="Macas J."/>
            <person name="Novak P."/>
            <person name="Neumann P."/>
        </authorList>
    </citation>
    <scope>NUCLEOTIDE SEQUENCE</scope>
</reference>
<evidence type="ECO:0000313" key="2">
    <source>
        <dbReference type="EMBL" id="CAH9111193.1"/>
    </source>
</evidence>
<feature type="region of interest" description="Disordered" evidence="1">
    <location>
        <begin position="87"/>
        <end position="111"/>
    </location>
</feature>
<gene>
    <name evidence="2" type="ORF">CEURO_LOCUS19129</name>
</gene>
<evidence type="ECO:0000313" key="3">
    <source>
        <dbReference type="Proteomes" id="UP001152484"/>
    </source>
</evidence>
<protein>
    <submittedName>
        <fullName evidence="2">Uncharacterized protein</fullName>
    </submittedName>
</protein>
<evidence type="ECO:0000256" key="1">
    <source>
        <dbReference type="SAM" id="MobiDB-lite"/>
    </source>
</evidence>
<keyword evidence="3" id="KW-1185">Reference proteome</keyword>
<organism evidence="2 3">
    <name type="scientific">Cuscuta europaea</name>
    <name type="common">European dodder</name>
    <dbReference type="NCBI Taxonomy" id="41803"/>
    <lineage>
        <taxon>Eukaryota</taxon>
        <taxon>Viridiplantae</taxon>
        <taxon>Streptophyta</taxon>
        <taxon>Embryophyta</taxon>
        <taxon>Tracheophyta</taxon>
        <taxon>Spermatophyta</taxon>
        <taxon>Magnoliopsida</taxon>
        <taxon>eudicotyledons</taxon>
        <taxon>Gunneridae</taxon>
        <taxon>Pentapetalae</taxon>
        <taxon>asterids</taxon>
        <taxon>lamiids</taxon>
        <taxon>Solanales</taxon>
        <taxon>Convolvulaceae</taxon>
        <taxon>Cuscuteae</taxon>
        <taxon>Cuscuta</taxon>
        <taxon>Cuscuta subgen. Cuscuta</taxon>
    </lineage>
</organism>
<name>A0A9P0ZQH7_CUSEU</name>
<accession>A0A9P0ZQH7</accession>
<dbReference type="OrthoDB" id="1305699at2759"/>
<dbReference type="Proteomes" id="UP001152484">
    <property type="component" value="Unassembled WGS sequence"/>
</dbReference>
<feature type="compositionally biased region" description="Polar residues" evidence="1">
    <location>
        <begin position="102"/>
        <end position="111"/>
    </location>
</feature>
<feature type="compositionally biased region" description="Basic and acidic residues" evidence="1">
    <location>
        <begin position="87"/>
        <end position="99"/>
    </location>
</feature>
<dbReference type="AlphaFoldDB" id="A0A9P0ZQH7"/>
<dbReference type="EMBL" id="CAMAPE010000054">
    <property type="protein sequence ID" value="CAH9111193.1"/>
    <property type="molecule type" value="Genomic_DNA"/>
</dbReference>
<sequence length="111" mass="13073">MKQSEIPTHLEIRRLGVNLERVRDDEHGISFTHECLSKLPGVTPHYQWYQFKPNIFYTYVTSFFDVSTRDNKKYAKEKIRRIEAKEAKEKEKQVAKEGGGHSSTDSESYEF</sequence>
<proteinExistence type="predicted"/>
<comment type="caution">
    <text evidence="2">The sequence shown here is derived from an EMBL/GenBank/DDBJ whole genome shotgun (WGS) entry which is preliminary data.</text>
</comment>